<keyword evidence="1" id="KW-0694">RNA-binding</keyword>
<protein>
    <recommendedName>
        <fullName evidence="1">Ribosomal RNA large subunit methyltransferase J</fullName>
        <ecNumber evidence="1">2.1.1.266</ecNumber>
    </recommendedName>
    <alternativeName>
        <fullName evidence="1">23S rRNA (adenine(2030)-N6)-methyltransferase</fullName>
    </alternativeName>
    <alternativeName>
        <fullName evidence="1">23S rRNA m6A2030 methyltransferase</fullName>
    </alternativeName>
</protein>
<dbReference type="GO" id="GO:0070475">
    <property type="term" value="P:rRNA base methylation"/>
    <property type="evidence" value="ECO:0007669"/>
    <property type="project" value="UniProtKB-UniRule"/>
</dbReference>
<dbReference type="Proteomes" id="UP000192505">
    <property type="component" value="Unassembled WGS sequence"/>
</dbReference>
<feature type="site" description="Interaction with substrate rRNA" evidence="1">
    <location>
        <position position="4"/>
    </location>
</feature>
<keyword evidence="1" id="KW-0949">S-adenosyl-L-methionine</keyword>
<dbReference type="InterPro" id="IPR007473">
    <property type="entry name" value="RlmJ"/>
</dbReference>
<dbReference type="GO" id="GO:0005829">
    <property type="term" value="C:cytosol"/>
    <property type="evidence" value="ECO:0007669"/>
    <property type="project" value="TreeGrafter"/>
</dbReference>
<dbReference type="PANTHER" id="PTHR37426:SF1">
    <property type="entry name" value="RIBOSOMAL RNA LARGE SUBUNIT METHYLTRANSFERASE J"/>
    <property type="match status" value="1"/>
</dbReference>
<dbReference type="GO" id="GO:0036307">
    <property type="term" value="F:23S rRNA (adenine(2030)-N(6))-methyltransferase activity"/>
    <property type="evidence" value="ECO:0007669"/>
    <property type="project" value="UniProtKB-UniRule"/>
</dbReference>
<reference evidence="2 3" key="1">
    <citation type="submission" date="2017-01" db="EMBL/GenBank/DDBJ databases">
        <title>Novel large sulfur bacteria in the metagenomes of groundwater-fed chemosynthetic microbial mats in the Lake Huron basin.</title>
        <authorList>
            <person name="Sharrar A.M."/>
            <person name="Flood B.E."/>
            <person name="Bailey J.V."/>
            <person name="Jones D.S."/>
            <person name="Biddanda B."/>
            <person name="Ruberg S.A."/>
            <person name="Marcus D.N."/>
            <person name="Dick G.J."/>
        </authorList>
    </citation>
    <scope>NUCLEOTIDE SEQUENCE [LARGE SCALE GENOMIC DNA]</scope>
    <source>
        <strain evidence="2">A7</strain>
    </source>
</reference>
<feature type="binding site" evidence="1">
    <location>
        <begin position="190"/>
        <end position="191"/>
    </location>
    <ligand>
        <name>S-adenosyl-L-methionine</name>
        <dbReference type="ChEBI" id="CHEBI:59789"/>
    </ligand>
</feature>
<feature type="binding site" evidence="1">
    <location>
        <position position="142"/>
    </location>
    <ligand>
        <name>S-adenosyl-L-methionine</name>
        <dbReference type="ChEBI" id="CHEBI:59789"/>
    </ligand>
</feature>
<accession>A0A1W9KQW7</accession>
<dbReference type="InterPro" id="IPR029063">
    <property type="entry name" value="SAM-dependent_MTases_sf"/>
</dbReference>
<keyword evidence="1 2" id="KW-0808">Transferase</keyword>
<dbReference type="SUPFAM" id="SSF53335">
    <property type="entry name" value="S-adenosyl-L-methionine-dependent methyltransferases"/>
    <property type="match status" value="1"/>
</dbReference>
<feature type="active site" description="Proton acceptor" evidence="1">
    <location>
        <position position="211"/>
    </location>
</feature>
<keyword evidence="1" id="KW-0698">rRNA processing</keyword>
<dbReference type="EMBL" id="MTEI01000014">
    <property type="protein sequence ID" value="OQW86672.1"/>
    <property type="molecule type" value="Genomic_DNA"/>
</dbReference>
<proteinExistence type="inferred from homology"/>
<keyword evidence="1 2" id="KW-0489">Methyltransferase</keyword>
<comment type="similarity">
    <text evidence="1">Belongs to the RlmJ family.</text>
</comment>
<comment type="function">
    <text evidence="1">Specifically methylates the adenine in position 2030 of 23S rRNA.</text>
</comment>
<comment type="subunit">
    <text evidence="1">Monomer.</text>
</comment>
<feature type="binding site" evidence="1">
    <location>
        <position position="42"/>
    </location>
    <ligand>
        <name>S-adenosyl-L-methionine</name>
        <dbReference type="ChEBI" id="CHEBI:59789"/>
    </ligand>
</feature>
<comment type="catalytic activity">
    <reaction evidence="1">
        <text>adenosine(2030) in 23S rRNA + S-adenosyl-L-methionine = N(6)-methyladenosine(2030) in 23S rRNA + S-adenosyl-L-homocysteine + H(+)</text>
        <dbReference type="Rhea" id="RHEA:43736"/>
        <dbReference type="Rhea" id="RHEA-COMP:10668"/>
        <dbReference type="Rhea" id="RHEA-COMP:10669"/>
        <dbReference type="ChEBI" id="CHEBI:15378"/>
        <dbReference type="ChEBI" id="CHEBI:57856"/>
        <dbReference type="ChEBI" id="CHEBI:59789"/>
        <dbReference type="ChEBI" id="CHEBI:74411"/>
        <dbReference type="ChEBI" id="CHEBI:74449"/>
        <dbReference type="EC" id="2.1.1.266"/>
    </reaction>
</comment>
<dbReference type="EC" id="2.1.1.266" evidence="1"/>
<evidence type="ECO:0000313" key="3">
    <source>
        <dbReference type="Proteomes" id="UP000192505"/>
    </source>
</evidence>
<dbReference type="Pfam" id="PF04378">
    <property type="entry name" value="RsmJ"/>
    <property type="match status" value="1"/>
</dbReference>
<dbReference type="Gene3D" id="3.40.50.150">
    <property type="entry name" value="Vaccinia Virus protein VP39"/>
    <property type="match status" value="1"/>
</dbReference>
<feature type="binding site" evidence="1">
    <location>
        <position position="19"/>
    </location>
    <ligand>
        <name>S-adenosyl-L-methionine</name>
        <dbReference type="ChEBI" id="CHEBI:59789"/>
    </ligand>
</feature>
<dbReference type="HAMAP" id="MF_00934">
    <property type="entry name" value="23SrRNA_methyltr_J"/>
    <property type="match status" value="1"/>
</dbReference>
<gene>
    <name evidence="1" type="primary">rlmJ</name>
    <name evidence="2" type="ORF">BWK72_16445</name>
</gene>
<comment type="caution">
    <text evidence="2">The sequence shown here is derived from an EMBL/GenBank/DDBJ whole genome shotgun (WGS) entry which is preliminary data.</text>
</comment>
<name>A0A1W9KQW7_9BURK</name>
<dbReference type="PANTHER" id="PTHR37426">
    <property type="entry name" value="RIBOSOMAL RNA LARGE SUBUNIT METHYLTRANSFERASE J"/>
    <property type="match status" value="1"/>
</dbReference>
<evidence type="ECO:0000256" key="1">
    <source>
        <dbReference type="HAMAP-Rule" id="MF_00934"/>
    </source>
</evidence>
<organism evidence="2 3">
    <name type="scientific">Rhodoferax ferrireducens</name>
    <dbReference type="NCBI Taxonomy" id="192843"/>
    <lineage>
        <taxon>Bacteria</taxon>
        <taxon>Pseudomonadati</taxon>
        <taxon>Pseudomonadota</taxon>
        <taxon>Betaproteobacteria</taxon>
        <taxon>Burkholderiales</taxon>
        <taxon>Comamonadaceae</taxon>
        <taxon>Rhodoferax</taxon>
    </lineage>
</organism>
<feature type="binding site" evidence="1">
    <location>
        <position position="162"/>
    </location>
    <ligand>
        <name>S-adenosyl-L-methionine</name>
        <dbReference type="ChEBI" id="CHEBI:59789"/>
    </ligand>
</feature>
<evidence type="ECO:0000313" key="2">
    <source>
        <dbReference type="EMBL" id="OQW86672.1"/>
    </source>
</evidence>
<dbReference type="AlphaFoldDB" id="A0A1W9KQW7"/>
<feature type="binding site" evidence="1">
    <location>
        <position position="211"/>
    </location>
    <ligand>
        <name>S-adenosyl-L-methionine</name>
        <dbReference type="ChEBI" id="CHEBI:59789"/>
    </ligand>
</feature>
<dbReference type="GO" id="GO:0003723">
    <property type="term" value="F:RNA binding"/>
    <property type="evidence" value="ECO:0007669"/>
    <property type="project" value="UniProtKB-UniRule"/>
</dbReference>
<sequence>MFSYRHAFHAGNHADVLKHTALLAVLRYMTQKNTALNVFDTHAGAGLYRLDGDYAQTSGEAAEGYLKLLAAIAPASSIENKPLAPVHQGQVAIENTATKTAAAAKSTKKPPQAAPLAPALQDYLDLVASFNKAGSHKVYPGSPFIIHHLLKERDRDRLKLFEIHPTDAKTLSANIAQLNAGRSIAVLQEDGFEGLKKFLPPPSRRALVLCDPSYEIKSDYPRVVEMMTDAVKRFATGTYMVWYPIIPRPEAHDLPRKLKTLANREKLPWLNATLTVKSSKLGHDEAGEVVRPGLPASGVLVINPPHTLKASLTAALTQAATFLAQGKHKAFEVESGG</sequence>